<dbReference type="PANTHER" id="PTHR47355">
    <property type="entry name" value="E3 UBIQUITIN-PROTEIN LIGASE SPL2"/>
    <property type="match status" value="1"/>
</dbReference>
<keyword evidence="4" id="KW-0808">Transferase</keyword>
<evidence type="ECO:0000256" key="10">
    <source>
        <dbReference type="ARBA" id="ARBA00022989"/>
    </source>
</evidence>
<evidence type="ECO:0000256" key="11">
    <source>
        <dbReference type="ARBA" id="ARBA00023136"/>
    </source>
</evidence>
<dbReference type="GO" id="GO:0016567">
    <property type="term" value="P:protein ubiquitination"/>
    <property type="evidence" value="ECO:0007669"/>
    <property type="project" value="InterPro"/>
</dbReference>
<feature type="domain" description="RING-type" evidence="14">
    <location>
        <begin position="339"/>
        <end position="376"/>
    </location>
</feature>
<evidence type="ECO:0000256" key="5">
    <source>
        <dbReference type="ARBA" id="ARBA00022692"/>
    </source>
</evidence>
<dbReference type="GO" id="GO:0016020">
    <property type="term" value="C:membrane"/>
    <property type="evidence" value="ECO:0007669"/>
    <property type="project" value="UniProtKB-SubCell"/>
</dbReference>
<dbReference type="Proteomes" id="UP001177003">
    <property type="component" value="Chromosome 5"/>
</dbReference>
<dbReference type="InterPro" id="IPR044247">
    <property type="entry name" value="SPL2-like"/>
</dbReference>
<dbReference type="Gene3D" id="3.30.40.10">
    <property type="entry name" value="Zinc/RING finger domain, C3HC4 (zinc finger)"/>
    <property type="match status" value="1"/>
</dbReference>
<keyword evidence="16" id="KW-1185">Reference proteome</keyword>
<protein>
    <recommendedName>
        <fullName evidence="3">RING-type E3 ubiquitin transferase</fullName>
        <ecNumber evidence="3">2.3.2.27</ecNumber>
    </recommendedName>
</protein>
<dbReference type="InterPro" id="IPR013083">
    <property type="entry name" value="Znf_RING/FYVE/PHD"/>
</dbReference>
<evidence type="ECO:0000256" key="8">
    <source>
        <dbReference type="ARBA" id="ARBA00022786"/>
    </source>
</evidence>
<evidence type="ECO:0000256" key="12">
    <source>
        <dbReference type="PROSITE-ProRule" id="PRU00175"/>
    </source>
</evidence>
<reference evidence="15" key="1">
    <citation type="submission" date="2023-04" db="EMBL/GenBank/DDBJ databases">
        <authorList>
            <person name="Vijverberg K."/>
            <person name="Xiong W."/>
            <person name="Schranz E."/>
        </authorList>
    </citation>
    <scope>NUCLEOTIDE SEQUENCE</scope>
</reference>
<evidence type="ECO:0000256" key="4">
    <source>
        <dbReference type="ARBA" id="ARBA00022679"/>
    </source>
</evidence>
<feature type="transmembrane region" description="Helical" evidence="13">
    <location>
        <begin position="272"/>
        <end position="293"/>
    </location>
</feature>
<comment type="catalytic activity">
    <reaction evidence="1">
        <text>S-ubiquitinyl-[E2 ubiquitin-conjugating enzyme]-L-cysteine + [acceptor protein]-L-lysine = [E2 ubiquitin-conjugating enzyme]-L-cysteine + N(6)-ubiquitinyl-[acceptor protein]-L-lysine.</text>
        <dbReference type="EC" id="2.3.2.27"/>
    </reaction>
</comment>
<accession>A0AA35Z5K8</accession>
<evidence type="ECO:0000256" key="2">
    <source>
        <dbReference type="ARBA" id="ARBA00004141"/>
    </source>
</evidence>
<keyword evidence="10 13" id="KW-1133">Transmembrane helix</keyword>
<dbReference type="InterPro" id="IPR001841">
    <property type="entry name" value="Znf_RING"/>
</dbReference>
<evidence type="ECO:0000256" key="13">
    <source>
        <dbReference type="SAM" id="Phobius"/>
    </source>
</evidence>
<dbReference type="AlphaFoldDB" id="A0AA35Z5K8"/>
<comment type="subcellular location">
    <subcellularLocation>
        <location evidence="2">Membrane</location>
        <topology evidence="2">Multi-pass membrane protein</topology>
    </subcellularLocation>
</comment>
<keyword evidence="11 13" id="KW-0472">Membrane</keyword>
<dbReference type="GO" id="GO:0061630">
    <property type="term" value="F:ubiquitin protein ligase activity"/>
    <property type="evidence" value="ECO:0007669"/>
    <property type="project" value="UniProtKB-EC"/>
</dbReference>
<evidence type="ECO:0000313" key="16">
    <source>
        <dbReference type="Proteomes" id="UP001177003"/>
    </source>
</evidence>
<dbReference type="EMBL" id="OX465081">
    <property type="protein sequence ID" value="CAI9286260.1"/>
    <property type="molecule type" value="Genomic_DNA"/>
</dbReference>
<dbReference type="InterPro" id="IPR022170">
    <property type="entry name" value="MUL1-like"/>
</dbReference>
<dbReference type="Pfam" id="PF13920">
    <property type="entry name" value="zf-C3HC4_3"/>
    <property type="match status" value="1"/>
</dbReference>
<dbReference type="CDD" id="cd23145">
    <property type="entry name" value="RING-HC_SPL2-like"/>
    <property type="match status" value="1"/>
</dbReference>
<evidence type="ECO:0000259" key="14">
    <source>
        <dbReference type="PROSITE" id="PS50089"/>
    </source>
</evidence>
<evidence type="ECO:0000256" key="3">
    <source>
        <dbReference type="ARBA" id="ARBA00012483"/>
    </source>
</evidence>
<dbReference type="EC" id="2.3.2.27" evidence="3"/>
<keyword evidence="8" id="KW-0833">Ubl conjugation pathway</keyword>
<evidence type="ECO:0000313" key="15">
    <source>
        <dbReference type="EMBL" id="CAI9286260.1"/>
    </source>
</evidence>
<keyword evidence="9" id="KW-0862">Zinc</keyword>
<gene>
    <name evidence="15" type="ORF">LSALG_LOCUS25689</name>
</gene>
<dbReference type="GO" id="GO:0008270">
    <property type="term" value="F:zinc ion binding"/>
    <property type="evidence" value="ECO:0007669"/>
    <property type="project" value="UniProtKB-KW"/>
</dbReference>
<keyword evidence="7 12" id="KW-0863">Zinc-finger</keyword>
<evidence type="ECO:0000256" key="7">
    <source>
        <dbReference type="ARBA" id="ARBA00022771"/>
    </source>
</evidence>
<organism evidence="15 16">
    <name type="scientific">Lactuca saligna</name>
    <name type="common">Willowleaf lettuce</name>
    <dbReference type="NCBI Taxonomy" id="75948"/>
    <lineage>
        <taxon>Eukaryota</taxon>
        <taxon>Viridiplantae</taxon>
        <taxon>Streptophyta</taxon>
        <taxon>Embryophyta</taxon>
        <taxon>Tracheophyta</taxon>
        <taxon>Spermatophyta</taxon>
        <taxon>Magnoliopsida</taxon>
        <taxon>eudicotyledons</taxon>
        <taxon>Gunneridae</taxon>
        <taxon>Pentapetalae</taxon>
        <taxon>asterids</taxon>
        <taxon>campanulids</taxon>
        <taxon>Asterales</taxon>
        <taxon>Asteraceae</taxon>
        <taxon>Cichorioideae</taxon>
        <taxon>Cichorieae</taxon>
        <taxon>Lactucinae</taxon>
        <taxon>Lactuca</taxon>
    </lineage>
</organism>
<evidence type="ECO:0000256" key="9">
    <source>
        <dbReference type="ARBA" id="ARBA00022833"/>
    </source>
</evidence>
<keyword evidence="6" id="KW-0479">Metal-binding</keyword>
<dbReference type="Pfam" id="PF12483">
    <property type="entry name" value="GIDE"/>
    <property type="match status" value="1"/>
</dbReference>
<evidence type="ECO:0000256" key="1">
    <source>
        <dbReference type="ARBA" id="ARBA00000900"/>
    </source>
</evidence>
<keyword evidence="5 13" id="KW-0812">Transmembrane</keyword>
<dbReference type="PANTHER" id="PTHR47355:SF1">
    <property type="entry name" value="E3 UBIQUITIN-PROTEIN LIGASE SPL2"/>
    <property type="match status" value="1"/>
</dbReference>
<sequence>MSAPDQAAVAVLSQVALAADGAVLGLALAYIAVRSLLKFKTTSSALNKVKKAPSVSVSDLRSVLSQPSDQESDTTTFSDEKIVIVRGVVETKSVVNGNWKKQSALVSHESNEKAVILQRTQTCIYNEWRGFFGWTSDFRSLFARHWKEQESSSIRTVPFILVDGGKWPHSDYLTVNLDGSKHPLPLTTVYHNLQPISASPYTFLQAFFGHEYPVGLLDEEKILPVGKEITAVGLASLKNGVPEVMACKDLPFFLSNLSKDQMVDELDFRTKVLLWSGVVIGSVATGILGYAVIRNWKKWKEWKQRRQIEQQNAAEEMREAEGGVTAGEESGDVPEGQLCVICLMRQRRSAFVPCGHLVCCPRCALSVERELSPKCPAIPIVATTPLSSSSLRRRLGGRCTLPLSFFRAVYSSFKPQRRKKCKREERRTKLV</sequence>
<name>A0AA35Z5K8_LACSI</name>
<evidence type="ECO:0000256" key="6">
    <source>
        <dbReference type="ARBA" id="ARBA00022723"/>
    </source>
</evidence>
<dbReference type="PROSITE" id="PS50089">
    <property type="entry name" value="ZF_RING_2"/>
    <property type="match status" value="1"/>
</dbReference>
<proteinExistence type="predicted"/>